<sequence>MKPEIKYCFNFFIKCCIVFLGATLFAFGISRAMPTSPVQILLTSRQLPPTRENISFLEYEWGLDKSLPEQYLIWTSRLIKGDLGVSMLTKQPVKTEFIKRLPYSIGIGLGGLLLGAVLSFYLGYKAALKERGCADFITRIFVIINQTVPVFILAVILIYFIGVKYKLLKIFTGNNGIKITSAILLIMFGNMGSLSRNVKSHFKKVTEESYFIFAVSRGFTVKKALLNEGFKPALIGLISLTISKCAWVIGGSAVMEFIFTIPGISFFLIESIMRRDYNVIQAYIIVIAIWMFFVHFLLEFVLILLDRRQR</sequence>
<dbReference type="EMBL" id="CP004120">
    <property type="protein sequence ID" value="AGT44479.1"/>
    <property type="molecule type" value="Genomic_DNA"/>
</dbReference>
<dbReference type="SUPFAM" id="SSF161098">
    <property type="entry name" value="MetI-like"/>
    <property type="match status" value="1"/>
</dbReference>
<dbReference type="OrthoDB" id="9806409at2"/>
<evidence type="ECO:0000259" key="8">
    <source>
        <dbReference type="PROSITE" id="PS50928"/>
    </source>
</evidence>
<dbReference type="PROSITE" id="PS50928">
    <property type="entry name" value="ABC_TM1"/>
    <property type="match status" value="1"/>
</dbReference>
<dbReference type="PATRIC" id="fig|1291379.3.peg.1977"/>
<feature type="transmembrane region" description="Helical" evidence="7">
    <location>
        <begin position="280"/>
        <end position="305"/>
    </location>
</feature>
<keyword evidence="2 7" id="KW-0813">Transport</keyword>
<name>S6A8V3_9SPIR</name>
<dbReference type="GO" id="GO:0005886">
    <property type="term" value="C:plasma membrane"/>
    <property type="evidence" value="ECO:0007669"/>
    <property type="project" value="UniProtKB-SubCell"/>
</dbReference>
<keyword evidence="5 7" id="KW-1133">Transmembrane helix</keyword>
<dbReference type="InterPro" id="IPR000515">
    <property type="entry name" value="MetI-like"/>
</dbReference>
<evidence type="ECO:0000313" key="9">
    <source>
        <dbReference type="EMBL" id="AGT44479.1"/>
    </source>
</evidence>
<evidence type="ECO:0000256" key="4">
    <source>
        <dbReference type="ARBA" id="ARBA00022692"/>
    </source>
</evidence>
<dbReference type="Pfam" id="PF00528">
    <property type="entry name" value="BPD_transp_1"/>
    <property type="match status" value="1"/>
</dbReference>
<dbReference type="AlphaFoldDB" id="S6A8V3"/>
<dbReference type="PANTHER" id="PTHR43163">
    <property type="entry name" value="DIPEPTIDE TRANSPORT SYSTEM PERMEASE PROTEIN DPPB-RELATED"/>
    <property type="match status" value="1"/>
</dbReference>
<dbReference type="Proteomes" id="UP000015620">
    <property type="component" value="Chromosome"/>
</dbReference>
<comment type="subcellular location">
    <subcellularLocation>
        <location evidence="1 7">Cell membrane</location>
        <topology evidence="1 7">Multi-pass membrane protein</topology>
    </subcellularLocation>
</comment>
<protein>
    <submittedName>
        <fullName evidence="9">Oligopeptide transport system permease oppB</fullName>
    </submittedName>
</protein>
<evidence type="ECO:0000256" key="3">
    <source>
        <dbReference type="ARBA" id="ARBA00022475"/>
    </source>
</evidence>
<accession>S6A8V3</accession>
<dbReference type="HOGENOM" id="CLU_036879_1_1_12"/>
<evidence type="ECO:0000313" key="10">
    <source>
        <dbReference type="Proteomes" id="UP000015620"/>
    </source>
</evidence>
<comment type="similarity">
    <text evidence="7">Belongs to the binding-protein-dependent transport system permease family.</text>
</comment>
<feature type="transmembrane region" description="Helical" evidence="7">
    <location>
        <begin position="136"/>
        <end position="161"/>
    </location>
</feature>
<dbReference type="GeneID" id="301090491"/>
<feature type="transmembrane region" description="Helical" evidence="7">
    <location>
        <begin position="245"/>
        <end position="268"/>
    </location>
</feature>
<dbReference type="PANTHER" id="PTHR43163:SF6">
    <property type="entry name" value="DIPEPTIDE TRANSPORT SYSTEM PERMEASE PROTEIN DPPB-RELATED"/>
    <property type="match status" value="1"/>
</dbReference>
<dbReference type="STRING" id="1291379.TPE_2005"/>
<dbReference type="Gene3D" id="1.10.3720.10">
    <property type="entry name" value="MetI-like"/>
    <property type="match status" value="1"/>
</dbReference>
<feature type="transmembrane region" description="Helical" evidence="7">
    <location>
        <begin position="7"/>
        <end position="29"/>
    </location>
</feature>
<organism evidence="9 10">
    <name type="scientific">Treponema pedis str. T A4</name>
    <dbReference type="NCBI Taxonomy" id="1291379"/>
    <lineage>
        <taxon>Bacteria</taxon>
        <taxon>Pseudomonadati</taxon>
        <taxon>Spirochaetota</taxon>
        <taxon>Spirochaetia</taxon>
        <taxon>Spirochaetales</taxon>
        <taxon>Treponemataceae</taxon>
        <taxon>Treponema</taxon>
    </lineage>
</organism>
<keyword evidence="4 7" id="KW-0812">Transmembrane</keyword>
<evidence type="ECO:0000256" key="1">
    <source>
        <dbReference type="ARBA" id="ARBA00004651"/>
    </source>
</evidence>
<dbReference type="InterPro" id="IPR035906">
    <property type="entry name" value="MetI-like_sf"/>
</dbReference>
<evidence type="ECO:0000256" key="2">
    <source>
        <dbReference type="ARBA" id="ARBA00022448"/>
    </source>
</evidence>
<feature type="domain" description="ABC transmembrane type-1" evidence="8">
    <location>
        <begin position="101"/>
        <end position="298"/>
    </location>
</feature>
<keyword evidence="6 7" id="KW-0472">Membrane</keyword>
<evidence type="ECO:0000256" key="5">
    <source>
        <dbReference type="ARBA" id="ARBA00022989"/>
    </source>
</evidence>
<proteinExistence type="inferred from homology"/>
<feature type="transmembrane region" description="Helical" evidence="7">
    <location>
        <begin position="176"/>
        <end position="194"/>
    </location>
</feature>
<keyword evidence="10" id="KW-1185">Reference proteome</keyword>
<feature type="transmembrane region" description="Helical" evidence="7">
    <location>
        <begin position="103"/>
        <end position="124"/>
    </location>
</feature>
<keyword evidence="3" id="KW-1003">Cell membrane</keyword>
<dbReference type="GO" id="GO:0055085">
    <property type="term" value="P:transmembrane transport"/>
    <property type="evidence" value="ECO:0007669"/>
    <property type="project" value="InterPro"/>
</dbReference>
<dbReference type="KEGG" id="tped:TPE_2005"/>
<evidence type="ECO:0000256" key="6">
    <source>
        <dbReference type="ARBA" id="ARBA00023136"/>
    </source>
</evidence>
<evidence type="ECO:0000256" key="7">
    <source>
        <dbReference type="RuleBase" id="RU363032"/>
    </source>
</evidence>
<dbReference type="RefSeq" id="WP_020965777.1">
    <property type="nucleotide sequence ID" value="NC_022097.1"/>
</dbReference>
<reference evidence="9 10" key="1">
    <citation type="journal article" date="2013" name="PLoS ONE">
        <title>Genome-Wide Relatedness of Treponema pedis, from Gingiva and Necrotic Skin Lesions of Pigs, with the Human Oral Pathogen Treponema denticola.</title>
        <authorList>
            <person name="Svartstrom O."/>
            <person name="Mushtaq M."/>
            <person name="Pringle M."/>
            <person name="Segerman B."/>
        </authorList>
    </citation>
    <scope>NUCLEOTIDE SEQUENCE [LARGE SCALE GENOMIC DNA]</scope>
    <source>
        <strain evidence="9">T A4</strain>
    </source>
</reference>
<gene>
    <name evidence="9" type="ORF">TPE_2005</name>
</gene>